<keyword evidence="1" id="KW-0472">Membrane</keyword>
<evidence type="ECO:0000313" key="3">
    <source>
        <dbReference type="Proteomes" id="UP000248410"/>
    </source>
</evidence>
<sequence length="173" mass="20315">MNIKTEYPLTLISLLFDIFIAALPGYWWYYSIGKLAIIQDSPFQIYVSFFDHDLILLKFINVFLFAFRFYIIGISAYYIYLLFKGKKNTLLTITWISYFYILDPIIMFLLFNYALTYIIPVHYNFFIIGKENIVIQSGNYTISTFIESYPTEEYIIAIIVGSINLASKILKSV</sequence>
<feature type="transmembrane region" description="Helical" evidence="1">
    <location>
        <begin position="95"/>
        <end position="115"/>
    </location>
</feature>
<dbReference type="Proteomes" id="UP000248410">
    <property type="component" value="Chromosome"/>
</dbReference>
<keyword evidence="1" id="KW-1133">Transmembrane helix</keyword>
<dbReference type="EMBL" id="CP029288">
    <property type="protein sequence ID" value="AWR96365.1"/>
    <property type="molecule type" value="Genomic_DNA"/>
</dbReference>
<keyword evidence="1" id="KW-0812">Transmembrane</keyword>
<gene>
    <name evidence="2" type="ORF">DFR86_01575</name>
</gene>
<feature type="transmembrane region" description="Helical" evidence="1">
    <location>
        <begin position="7"/>
        <end position="29"/>
    </location>
</feature>
<dbReference type="AlphaFoldDB" id="A0A2U9IK53"/>
<protein>
    <submittedName>
        <fullName evidence="2">Uncharacterized protein</fullName>
    </submittedName>
</protein>
<name>A0A2U9IK53_9CREN</name>
<proteinExistence type="predicted"/>
<reference evidence="2 3" key="1">
    <citation type="submission" date="2018-05" db="EMBL/GenBank/DDBJ databases">
        <title>Complete Genome Sequences of Extremely Thermoacidophilic, Metal-Mobilizing Type-Strain Members of the Archaeal Family Sulfolobaceae: Acidianus brierleyi DSM-1651T, Acidianus sulfidivorans DSM-18786T, Metallosphaera hakonensis DSM-7519T, and Metallosphaera prunae DSM-10039T.</title>
        <authorList>
            <person name="Counts J.A."/>
            <person name="Kelly R.M."/>
        </authorList>
    </citation>
    <scope>NUCLEOTIDE SEQUENCE [LARGE SCALE GENOMIC DNA]</scope>
    <source>
        <strain evidence="2 3">JP7</strain>
    </source>
</reference>
<evidence type="ECO:0000313" key="2">
    <source>
        <dbReference type="EMBL" id="AWR96365.1"/>
    </source>
</evidence>
<keyword evidence="3" id="KW-1185">Reference proteome</keyword>
<accession>A0A2U9IK53</accession>
<dbReference type="OrthoDB" id="41808at2157"/>
<organism evidence="2 3">
    <name type="scientific">Acidianus sulfidivorans JP7</name>
    <dbReference type="NCBI Taxonomy" id="619593"/>
    <lineage>
        <taxon>Archaea</taxon>
        <taxon>Thermoproteota</taxon>
        <taxon>Thermoprotei</taxon>
        <taxon>Sulfolobales</taxon>
        <taxon>Sulfolobaceae</taxon>
        <taxon>Acidianus</taxon>
    </lineage>
</organism>
<dbReference type="RefSeq" id="WP_110379255.1">
    <property type="nucleotide sequence ID" value="NZ_CP029288.2"/>
</dbReference>
<feature type="transmembrane region" description="Helical" evidence="1">
    <location>
        <begin position="59"/>
        <end position="83"/>
    </location>
</feature>
<evidence type="ECO:0000256" key="1">
    <source>
        <dbReference type="SAM" id="Phobius"/>
    </source>
</evidence>
<dbReference type="KEGG" id="asul:DFR86_01575"/>
<dbReference type="GeneID" id="36836618"/>